<sequence length="215" mass="24067">MSEKEKKNSCMGGCLRIVGSGIGLLLLIVALVAGAYILLRAAGAYLIYADELQPADVIVVLSGGTDSRMNEALSLYKEDYAKIIVLTETGEQTEGYEYLNSFDMRIQLINNGIPSGNIMITDLTVNTTVDEAVAIRDLMRNRQFRSAIVVTDPYHTRRSKLVFNQVFDETGIDVIMHPVRSSWYNSRTWFTSVKGWQFTLLEYAKLISMKFGVSE</sequence>
<gene>
    <name evidence="3" type="ORF">DFR64_1140</name>
</gene>
<dbReference type="InterPro" id="IPR014729">
    <property type="entry name" value="Rossmann-like_a/b/a_fold"/>
</dbReference>
<proteinExistence type="predicted"/>
<dbReference type="EMBL" id="QUMS01000001">
    <property type="protein sequence ID" value="REG11262.1"/>
    <property type="molecule type" value="Genomic_DNA"/>
</dbReference>
<accession>A0A347ZS92</accession>
<dbReference type="GO" id="GO:0043164">
    <property type="term" value="P:Gram-negative-bacterium-type cell wall biogenesis"/>
    <property type="evidence" value="ECO:0007669"/>
    <property type="project" value="TreeGrafter"/>
</dbReference>
<keyword evidence="4" id="KW-1185">Reference proteome</keyword>
<dbReference type="Pfam" id="PF02698">
    <property type="entry name" value="DUF218"/>
    <property type="match status" value="1"/>
</dbReference>
<feature type="domain" description="DUF218" evidence="2">
    <location>
        <begin position="56"/>
        <end position="191"/>
    </location>
</feature>
<evidence type="ECO:0000259" key="2">
    <source>
        <dbReference type="Pfam" id="PF02698"/>
    </source>
</evidence>
<dbReference type="CDD" id="cd06259">
    <property type="entry name" value="YdcF-like"/>
    <property type="match status" value="1"/>
</dbReference>
<protein>
    <submittedName>
        <fullName evidence="3">DUF218 domain-containing protein</fullName>
    </submittedName>
</protein>
<dbReference type="OrthoDB" id="9782395at2"/>
<keyword evidence="1" id="KW-0472">Membrane</keyword>
<reference evidence="3 4" key="1">
    <citation type="submission" date="2018-08" db="EMBL/GenBank/DDBJ databases">
        <title>Genomic Encyclopedia of Type Strains, Phase IV (KMG-IV): sequencing the most valuable type-strain genomes for metagenomic binning, comparative biology and taxonomic classification.</title>
        <authorList>
            <person name="Goeker M."/>
        </authorList>
    </citation>
    <scope>NUCLEOTIDE SEQUENCE [LARGE SCALE GENOMIC DNA]</scope>
    <source>
        <strain evidence="3 4">DSM 23923</strain>
    </source>
</reference>
<keyword evidence="1" id="KW-0812">Transmembrane</keyword>
<keyword evidence="1" id="KW-1133">Transmembrane helix</keyword>
<dbReference type="PANTHER" id="PTHR30336:SF4">
    <property type="entry name" value="ENVELOPE BIOGENESIS FACTOR ELYC"/>
    <property type="match status" value="1"/>
</dbReference>
<evidence type="ECO:0000313" key="3">
    <source>
        <dbReference type="EMBL" id="REG11262.1"/>
    </source>
</evidence>
<dbReference type="InterPro" id="IPR003848">
    <property type="entry name" value="DUF218"/>
</dbReference>
<dbReference type="RefSeq" id="WP_116224400.1">
    <property type="nucleotide sequence ID" value="NZ_AP018437.1"/>
</dbReference>
<dbReference type="PANTHER" id="PTHR30336">
    <property type="entry name" value="INNER MEMBRANE PROTEIN, PROBABLE PERMEASE"/>
    <property type="match status" value="1"/>
</dbReference>
<evidence type="ECO:0000313" key="4">
    <source>
        <dbReference type="Proteomes" id="UP000256388"/>
    </source>
</evidence>
<evidence type="ECO:0000256" key="1">
    <source>
        <dbReference type="SAM" id="Phobius"/>
    </source>
</evidence>
<dbReference type="InterPro" id="IPR051599">
    <property type="entry name" value="Cell_Envelope_Assoc"/>
</dbReference>
<dbReference type="AlphaFoldDB" id="A0A347ZS92"/>
<feature type="transmembrane region" description="Helical" evidence="1">
    <location>
        <begin position="21"/>
        <end position="48"/>
    </location>
</feature>
<name>A0A347ZS92_9CHLR</name>
<dbReference type="Proteomes" id="UP000256388">
    <property type="component" value="Unassembled WGS sequence"/>
</dbReference>
<dbReference type="GO" id="GO:0005886">
    <property type="term" value="C:plasma membrane"/>
    <property type="evidence" value="ECO:0007669"/>
    <property type="project" value="TreeGrafter"/>
</dbReference>
<dbReference type="Gene3D" id="3.40.50.620">
    <property type="entry name" value="HUPs"/>
    <property type="match status" value="1"/>
</dbReference>
<dbReference type="GO" id="GO:0000270">
    <property type="term" value="P:peptidoglycan metabolic process"/>
    <property type="evidence" value="ECO:0007669"/>
    <property type="project" value="TreeGrafter"/>
</dbReference>
<comment type="caution">
    <text evidence="3">The sequence shown here is derived from an EMBL/GenBank/DDBJ whole genome shotgun (WGS) entry which is preliminary data.</text>
</comment>
<organism evidence="3 4">
    <name type="scientific">Pelolinea submarina</name>
    <dbReference type="NCBI Taxonomy" id="913107"/>
    <lineage>
        <taxon>Bacteria</taxon>
        <taxon>Bacillati</taxon>
        <taxon>Chloroflexota</taxon>
        <taxon>Anaerolineae</taxon>
        <taxon>Anaerolineales</taxon>
        <taxon>Anaerolineaceae</taxon>
        <taxon>Pelolinea</taxon>
    </lineage>
</organism>